<keyword evidence="16" id="KW-1185">Reference proteome</keyword>
<organism evidence="15 17">
    <name type="scientific">Dracunculus medinensis</name>
    <name type="common">Guinea worm</name>
    <dbReference type="NCBI Taxonomy" id="318479"/>
    <lineage>
        <taxon>Eukaryota</taxon>
        <taxon>Metazoa</taxon>
        <taxon>Ecdysozoa</taxon>
        <taxon>Nematoda</taxon>
        <taxon>Chromadorea</taxon>
        <taxon>Rhabditida</taxon>
        <taxon>Spirurina</taxon>
        <taxon>Dracunculoidea</taxon>
        <taxon>Dracunculidae</taxon>
        <taxon>Dracunculus</taxon>
    </lineage>
</organism>
<feature type="domain" description="RDRP C-terminal head" evidence="13">
    <location>
        <begin position="1114"/>
        <end position="1277"/>
    </location>
</feature>
<dbReference type="OrthoDB" id="6513042at2759"/>
<feature type="domain" description="DUF7752" evidence="11">
    <location>
        <begin position="1323"/>
        <end position="1429"/>
    </location>
</feature>
<dbReference type="InterPro" id="IPR056654">
    <property type="entry name" value="DUF7752"/>
</dbReference>
<dbReference type="GO" id="GO:0030422">
    <property type="term" value="P:siRNA processing"/>
    <property type="evidence" value="ECO:0007669"/>
    <property type="project" value="TreeGrafter"/>
</dbReference>
<evidence type="ECO:0000259" key="13">
    <source>
        <dbReference type="Pfam" id="PF26253"/>
    </source>
</evidence>
<dbReference type="InterPro" id="IPR056053">
    <property type="entry name" value="DUF7636"/>
</dbReference>
<evidence type="ECO:0000259" key="11">
    <source>
        <dbReference type="Pfam" id="PF24934"/>
    </source>
</evidence>
<evidence type="ECO:0000256" key="6">
    <source>
        <dbReference type="ARBA" id="ARBA00022884"/>
    </source>
</evidence>
<dbReference type="Proteomes" id="UP000038040">
    <property type="component" value="Unplaced"/>
</dbReference>
<protein>
    <recommendedName>
        <fullName evidence="2">RNA-directed RNA polymerase</fullName>
        <ecNumber evidence="2">2.7.7.48</ecNumber>
    </recommendedName>
</protein>
<dbReference type="Proteomes" id="UP000274756">
    <property type="component" value="Unassembled WGS sequence"/>
</dbReference>
<evidence type="ECO:0000259" key="10">
    <source>
        <dbReference type="Pfam" id="PF24642"/>
    </source>
</evidence>
<evidence type="ECO:0000256" key="3">
    <source>
        <dbReference type="ARBA" id="ARBA00022484"/>
    </source>
</evidence>
<comment type="catalytic activity">
    <reaction evidence="8">
        <text>RNA(n) + a ribonucleoside 5'-triphosphate = RNA(n+1) + diphosphate</text>
        <dbReference type="Rhea" id="RHEA:21248"/>
        <dbReference type="Rhea" id="RHEA-COMP:14527"/>
        <dbReference type="Rhea" id="RHEA-COMP:17342"/>
        <dbReference type="ChEBI" id="CHEBI:33019"/>
        <dbReference type="ChEBI" id="CHEBI:61557"/>
        <dbReference type="ChEBI" id="CHEBI:140395"/>
        <dbReference type="EC" id="2.7.7.48"/>
    </reaction>
</comment>
<dbReference type="Pfam" id="PF24642">
    <property type="entry name" value="DUF7636"/>
    <property type="match status" value="1"/>
</dbReference>
<dbReference type="GO" id="GO:0031380">
    <property type="term" value="C:nuclear RNA-directed RNA polymerase complex"/>
    <property type="evidence" value="ECO:0007669"/>
    <property type="project" value="TreeGrafter"/>
</dbReference>
<evidence type="ECO:0000256" key="7">
    <source>
        <dbReference type="ARBA" id="ARBA00023158"/>
    </source>
</evidence>
<keyword evidence="4" id="KW-0808">Transferase</keyword>
<feature type="domain" description="RDRP core" evidence="9">
    <location>
        <begin position="478"/>
        <end position="1087"/>
    </location>
</feature>
<dbReference type="AlphaFoldDB" id="A0A158Q3I1"/>
<dbReference type="PANTHER" id="PTHR23079:SF57">
    <property type="entry name" value="RNA-DIRECTED RNA POLYMERASE"/>
    <property type="match status" value="1"/>
</dbReference>
<dbReference type="InterPro" id="IPR058752">
    <property type="entry name" value="RDRP_C_head"/>
</dbReference>
<dbReference type="EC" id="2.7.7.48" evidence="2"/>
<dbReference type="GO" id="GO:0003968">
    <property type="term" value="F:RNA-directed RNA polymerase activity"/>
    <property type="evidence" value="ECO:0007669"/>
    <property type="project" value="UniProtKB-KW"/>
</dbReference>
<feature type="domain" description="DUF7636" evidence="10">
    <location>
        <begin position="1485"/>
        <end position="1579"/>
    </location>
</feature>
<keyword evidence="5" id="KW-0548">Nucleotidyltransferase</keyword>
<comment type="similarity">
    <text evidence="1">Belongs to the RdRP family.</text>
</comment>
<gene>
    <name evidence="14" type="ORF">DME_LOCUS6800</name>
</gene>
<dbReference type="Pfam" id="PF26253">
    <property type="entry name" value="RdRP_head"/>
    <property type="match status" value="1"/>
</dbReference>
<dbReference type="Pfam" id="PF05183">
    <property type="entry name" value="RdRP"/>
    <property type="match status" value="1"/>
</dbReference>
<evidence type="ECO:0000256" key="2">
    <source>
        <dbReference type="ARBA" id="ARBA00012494"/>
    </source>
</evidence>
<dbReference type="EMBL" id="UYYG01001157">
    <property type="protein sequence ID" value="VDN56827.1"/>
    <property type="molecule type" value="Genomic_DNA"/>
</dbReference>
<evidence type="ECO:0000256" key="8">
    <source>
        <dbReference type="ARBA" id="ARBA00048744"/>
    </source>
</evidence>
<feature type="domain" description="PH-like" evidence="12">
    <location>
        <begin position="99"/>
        <end position="316"/>
    </location>
</feature>
<dbReference type="WBParaSite" id="DME_0000244001-mRNA-1">
    <property type="protein sequence ID" value="DME_0000244001-mRNA-1"/>
    <property type="gene ID" value="DME_0000244001"/>
</dbReference>
<evidence type="ECO:0000313" key="15">
    <source>
        <dbReference type="Proteomes" id="UP000038040"/>
    </source>
</evidence>
<keyword evidence="3" id="KW-0696">RNA-directed RNA polymerase</keyword>
<dbReference type="PANTHER" id="PTHR23079">
    <property type="entry name" value="RNA-DEPENDENT RNA POLYMERASE"/>
    <property type="match status" value="1"/>
</dbReference>
<evidence type="ECO:0000256" key="5">
    <source>
        <dbReference type="ARBA" id="ARBA00022695"/>
    </source>
</evidence>
<evidence type="ECO:0000259" key="9">
    <source>
        <dbReference type="Pfam" id="PF05183"/>
    </source>
</evidence>
<evidence type="ECO:0000313" key="16">
    <source>
        <dbReference type="Proteomes" id="UP000274756"/>
    </source>
</evidence>
<keyword evidence="6" id="KW-0694">RNA-binding</keyword>
<dbReference type="InterPro" id="IPR007855">
    <property type="entry name" value="RDRP"/>
</dbReference>
<evidence type="ECO:0000313" key="17">
    <source>
        <dbReference type="WBParaSite" id="DME_0000244001-mRNA-1"/>
    </source>
</evidence>
<keyword evidence="7" id="KW-0943">RNA-mediated gene silencing</keyword>
<reference evidence="14 16" key="2">
    <citation type="submission" date="2018-11" db="EMBL/GenBank/DDBJ databases">
        <authorList>
            <consortium name="Pathogen Informatics"/>
        </authorList>
    </citation>
    <scope>NUCLEOTIDE SEQUENCE [LARGE SCALE GENOMIC DNA]</scope>
</reference>
<dbReference type="STRING" id="318479.A0A158Q3I1"/>
<evidence type="ECO:0000256" key="1">
    <source>
        <dbReference type="ARBA" id="ARBA00005762"/>
    </source>
</evidence>
<proteinExistence type="inferred from homology"/>
<dbReference type="Pfam" id="PF24934">
    <property type="entry name" value="DUF7752"/>
    <property type="match status" value="1"/>
</dbReference>
<accession>A0A158Q3I1</accession>
<evidence type="ECO:0000313" key="14">
    <source>
        <dbReference type="EMBL" id="VDN56827.1"/>
    </source>
</evidence>
<evidence type="ECO:0000256" key="4">
    <source>
        <dbReference type="ARBA" id="ARBA00022679"/>
    </source>
</evidence>
<dbReference type="GO" id="GO:0003723">
    <property type="term" value="F:RNA binding"/>
    <property type="evidence" value="ECO:0007669"/>
    <property type="project" value="UniProtKB-KW"/>
</dbReference>
<dbReference type="InterPro" id="IPR057493">
    <property type="entry name" value="PH_RdRP-assoc"/>
</dbReference>
<dbReference type="Pfam" id="PF25359">
    <property type="entry name" value="PH_met_RdRP"/>
    <property type="match status" value="1"/>
</dbReference>
<reference evidence="17" key="1">
    <citation type="submission" date="2016-04" db="UniProtKB">
        <authorList>
            <consortium name="WormBaseParasite"/>
        </authorList>
    </citation>
    <scope>IDENTIFICATION</scope>
</reference>
<name>A0A158Q3I1_DRAME</name>
<sequence length="1581" mass="183228">MRWIGEGNDLLFGRKFRETIDFFSQDILLQGDTDEHQIIHHDFAEPYTEIHFHASCSHWNDLLLKMVLKFLSICISERLFGVCTPVLQIVDKDLFLNDCLPAHLFTPVAAIYFGNMVNNGKFLVHFRRTCPNDLNIILQQSLVFSKLINEEVDYPMVVNFEYDRNLCIIRFAVLDGGYAFKNNEFERKHNFTMQNCVPGSIYSLKIKFCSIRRVIVDIMKVEEKNEYKVRIFFRLNYPCEIRKFMKKPGWIIYSDGERHRSFPAFDKDYKDNCSAINDSPMICIELTNDSTEKTLYEIISRLQARLKLPIEFANIDVEFFSVSKYANMPVRVIGCDYRRIACEEELIKSCQEYVVPEPKNVDPWCVQQLRGCNEFGLEYLIAALLSRGAIVKDQILISERARDKFIGHIVSSFIDDKLLTTEVLEKLITLVDEMRETPPLLSTFKRLRQQILCKKDLLFEIYEKSEREGFQRVRKAIITPTRMILVVPELLMGNRVLREFDETGDGALRIQFRDDDGSHLRRQNAGEYIIQTTVHNALLHGVHIGERSFVYLASSNSQMRDNGCYFFDDGAGGQAQKIRDRLGKFDRTNIPKLMSRMGQCFTQSKACGIELKRKRYNKIHDIIGGKNSAGEPYTFSDGVGKISPEFAAKISQDIGLIDYVPSCFQFRHRGFKGILSVDPALQRRKKWALENGICDNRYKTKKMNDLDVIFRPSQDKFHAPRTEIIEVVKYASPTATNLNRPFINILDQVSEMQGFDVHKRVTDCVHGMLDAQLAGLENMFLSEERCRMHLMEFPYRIGIQRLSQSRGFALIQEPFFRSLLLASAKYTLKVQLTKEQISIPANRGRCMFGILDETGLLQYGQVFVQYTNNITLKTPGKYAARTIVRGRVLVTKSPSIVAGDVRIFDSVDIPELHHLCDVIVFPQHGPRPHTDEMAGSDLDGDEYIVVWDPRLQFDYNEAPMEYDKASRLPEDVDDEEVVREMRRFFVDYIKQDSIGSISNAFLVNSDLYGITSEVCRSIAQKHSQSVDFPKTGQPPQPLVKIWSKIETDDGIKYVPPERAQRFPDFMCKYHEPSYVSPRLVGDIFRRIQLLDEVMTVALASEQVAYSLDPLLVYDGWEAYEAHATTCFHAYTAHLRALLDNYGIDDEGQLFTGCFSIIRNRINGRDGDDMSLFNTGFMIEIKVTQIFRSFRHDFFHEFGGFMQNTQAEKQGREANYDNVDRRFCSNPTEKMKQKASAFYIVCYREVQNSPRRILSFPWIVWDVLAVIKQHNMTRSDHKYISLDPLSERMSDFIEQYCSQNAYDMEVTMNTLSEGDTGLHAIKRYCRKYDGLDKLMFFLCKWSEFQELLEGRLKREHICLLLLQFGLGALSSDNTLADDCHFLEMTDDIIPNDSAEIVHLSDRIGGLGRCFIHFLRYLSSSTFRKIKMLNFLDQNLGYYSILFRGQWFELHRAAVKSFYRLILTGRFGDLPVNLESSLPDLSYQSDRIIEAEPFTIELPEDLKIYDEDLRQKMIKYSGVHRLHLRRKSDFKHRVFVSAMGTIEAIYRLHLLLAVKPTLNIEEDSKKRNDMMVRLVYERIKSLP</sequence>
<dbReference type="InterPro" id="IPR057596">
    <property type="entry name" value="RDRP_core"/>
</dbReference>
<evidence type="ECO:0000259" key="12">
    <source>
        <dbReference type="Pfam" id="PF25359"/>
    </source>
</evidence>